<name>A0AA36FQS1_9BILA</name>
<reference evidence="2" key="1">
    <citation type="submission" date="2023-06" db="EMBL/GenBank/DDBJ databases">
        <authorList>
            <person name="Delattre M."/>
        </authorList>
    </citation>
    <scope>NUCLEOTIDE SEQUENCE</scope>
    <source>
        <strain evidence="2">AF72</strain>
    </source>
</reference>
<dbReference type="EMBL" id="CATQJA010000703">
    <property type="protein sequence ID" value="CAJ0563351.1"/>
    <property type="molecule type" value="Genomic_DNA"/>
</dbReference>
<feature type="non-terminal residue" evidence="2">
    <location>
        <position position="203"/>
    </location>
</feature>
<proteinExistence type="predicted"/>
<sequence>MILLNLESPKNHEQKRGHKRKSRKLKHICLPHCEYLWWQEAKKRKKCLSTREAAKRGWSWPLEEMMPALRLPERNDSAKPPRLHQRRTSGNHPLSIVEKIKFAVRSRNSYSFLKVLATDDKTWKTLEINVQSSGAFGEKAQRKLRKNWMQDSSSTYLTDHVNALMCDNLKIRKKNPVVARRIVSDANWETSAYKTRSENLCKM</sequence>
<protein>
    <submittedName>
        <fullName evidence="2">Uncharacterized protein</fullName>
    </submittedName>
</protein>
<keyword evidence="3" id="KW-1185">Reference proteome</keyword>
<feature type="region of interest" description="Disordered" evidence="1">
    <location>
        <begin position="1"/>
        <end position="22"/>
    </location>
</feature>
<evidence type="ECO:0000313" key="3">
    <source>
        <dbReference type="Proteomes" id="UP001177023"/>
    </source>
</evidence>
<evidence type="ECO:0000313" key="2">
    <source>
        <dbReference type="EMBL" id="CAJ0563351.1"/>
    </source>
</evidence>
<comment type="caution">
    <text evidence="2">The sequence shown here is derived from an EMBL/GenBank/DDBJ whole genome shotgun (WGS) entry which is preliminary data.</text>
</comment>
<gene>
    <name evidence="2" type="ORF">MSPICULIGERA_LOCUS2415</name>
</gene>
<dbReference type="AlphaFoldDB" id="A0AA36FQS1"/>
<dbReference type="Proteomes" id="UP001177023">
    <property type="component" value="Unassembled WGS sequence"/>
</dbReference>
<evidence type="ECO:0000256" key="1">
    <source>
        <dbReference type="SAM" id="MobiDB-lite"/>
    </source>
</evidence>
<organism evidence="2 3">
    <name type="scientific">Mesorhabditis spiculigera</name>
    <dbReference type="NCBI Taxonomy" id="96644"/>
    <lineage>
        <taxon>Eukaryota</taxon>
        <taxon>Metazoa</taxon>
        <taxon>Ecdysozoa</taxon>
        <taxon>Nematoda</taxon>
        <taxon>Chromadorea</taxon>
        <taxon>Rhabditida</taxon>
        <taxon>Rhabditina</taxon>
        <taxon>Rhabditomorpha</taxon>
        <taxon>Rhabditoidea</taxon>
        <taxon>Rhabditidae</taxon>
        <taxon>Mesorhabditinae</taxon>
        <taxon>Mesorhabditis</taxon>
    </lineage>
</organism>
<accession>A0AA36FQS1</accession>